<dbReference type="GO" id="GO:0015020">
    <property type="term" value="F:glucuronosyltransferase activity"/>
    <property type="evidence" value="ECO:0007669"/>
    <property type="project" value="UniProtKB-EC"/>
</dbReference>
<keyword evidence="3 5" id="KW-0808">Transferase</keyword>
<evidence type="ECO:0000256" key="1">
    <source>
        <dbReference type="ARBA" id="ARBA00009995"/>
    </source>
</evidence>
<evidence type="ECO:0000256" key="2">
    <source>
        <dbReference type="ARBA" id="ARBA00022676"/>
    </source>
</evidence>
<comment type="similarity">
    <text evidence="1 5">Belongs to the UDP-glycosyltransferase family.</text>
</comment>
<proteinExistence type="inferred from homology"/>
<dbReference type="InterPro" id="IPR050271">
    <property type="entry name" value="UDP-glycosyltransferase"/>
</dbReference>
<feature type="transmembrane region" description="Helical" evidence="6">
    <location>
        <begin position="309"/>
        <end position="329"/>
    </location>
</feature>
<comment type="catalytic activity">
    <reaction evidence="4 6">
        <text>glucuronate acceptor + UDP-alpha-D-glucuronate = acceptor beta-D-glucuronoside + UDP + H(+)</text>
        <dbReference type="Rhea" id="RHEA:21032"/>
        <dbReference type="ChEBI" id="CHEBI:15378"/>
        <dbReference type="ChEBI" id="CHEBI:58052"/>
        <dbReference type="ChEBI" id="CHEBI:58223"/>
        <dbReference type="ChEBI" id="CHEBI:132367"/>
        <dbReference type="ChEBI" id="CHEBI:132368"/>
        <dbReference type="EC" id="2.4.1.17"/>
    </reaction>
</comment>
<protein>
    <recommendedName>
        <fullName evidence="6">UDP-glucuronosyltransferase</fullName>
        <ecNumber evidence="6">2.4.1.17</ecNumber>
    </recommendedName>
</protein>
<keyword evidence="6" id="KW-0812">Transmembrane</keyword>
<dbReference type="Gene3D" id="3.40.50.2000">
    <property type="entry name" value="Glycogen Phosphorylase B"/>
    <property type="match status" value="1"/>
</dbReference>
<dbReference type="GO" id="GO:0016020">
    <property type="term" value="C:membrane"/>
    <property type="evidence" value="ECO:0007669"/>
    <property type="project" value="UniProtKB-SubCell"/>
</dbReference>
<keyword evidence="2 5" id="KW-0328">Glycosyltransferase</keyword>
<dbReference type="PANTHER" id="PTHR48043">
    <property type="entry name" value="EG:EG0003.4 PROTEIN-RELATED"/>
    <property type="match status" value="1"/>
</dbReference>
<dbReference type="OMA" id="DAMINIG"/>
<evidence type="ECO:0000256" key="3">
    <source>
        <dbReference type="ARBA" id="ARBA00022679"/>
    </source>
</evidence>
<organism evidence="7 8">
    <name type="scientific">Romanomermis culicivorax</name>
    <name type="common">Nematode worm</name>
    <dbReference type="NCBI Taxonomy" id="13658"/>
    <lineage>
        <taxon>Eukaryota</taxon>
        <taxon>Metazoa</taxon>
        <taxon>Ecdysozoa</taxon>
        <taxon>Nematoda</taxon>
        <taxon>Enoplea</taxon>
        <taxon>Dorylaimia</taxon>
        <taxon>Mermithida</taxon>
        <taxon>Mermithoidea</taxon>
        <taxon>Mermithidae</taxon>
        <taxon>Romanomermis</taxon>
    </lineage>
</organism>
<comment type="subcellular location">
    <subcellularLocation>
        <location evidence="6">Membrane</location>
        <topology evidence="6">Single-pass membrane protein</topology>
    </subcellularLocation>
</comment>
<dbReference type="InterPro" id="IPR035595">
    <property type="entry name" value="UDP_glycos_trans_CS"/>
</dbReference>
<evidence type="ECO:0000256" key="5">
    <source>
        <dbReference type="RuleBase" id="RU003718"/>
    </source>
</evidence>
<name>A0A915HXR2_ROMCU</name>
<keyword evidence="6" id="KW-1133">Transmembrane helix</keyword>
<dbReference type="WBParaSite" id="nRc.2.0.1.t06081-RA">
    <property type="protein sequence ID" value="nRc.2.0.1.t06081-RA"/>
    <property type="gene ID" value="nRc.2.0.1.g06081"/>
</dbReference>
<dbReference type="PROSITE" id="PS00375">
    <property type="entry name" value="UDPGT"/>
    <property type="match status" value="1"/>
</dbReference>
<dbReference type="AlphaFoldDB" id="A0A915HXR2"/>
<keyword evidence="6" id="KW-0472">Membrane</keyword>
<keyword evidence="7" id="KW-1185">Reference proteome</keyword>
<dbReference type="FunFam" id="3.40.50.2000:FF:000021">
    <property type="entry name" value="UDP-glucuronosyltransferase"/>
    <property type="match status" value="1"/>
</dbReference>
<dbReference type="Proteomes" id="UP000887565">
    <property type="component" value="Unplaced"/>
</dbReference>
<evidence type="ECO:0000256" key="6">
    <source>
        <dbReference type="RuleBase" id="RU362059"/>
    </source>
</evidence>
<reference evidence="8" key="1">
    <citation type="submission" date="2022-11" db="UniProtKB">
        <authorList>
            <consortium name="WormBaseParasite"/>
        </authorList>
    </citation>
    <scope>IDENTIFICATION</scope>
</reference>
<evidence type="ECO:0000313" key="8">
    <source>
        <dbReference type="WBParaSite" id="nRc.2.0.1.t06081-RA"/>
    </source>
</evidence>
<dbReference type="SUPFAM" id="SSF53756">
    <property type="entry name" value="UDP-Glycosyltransferase/glycogen phosphorylase"/>
    <property type="match status" value="1"/>
</dbReference>
<dbReference type="PANTHER" id="PTHR48043:SF119">
    <property type="entry name" value="UDP-GLUCURONOSYLTRANSFERASE"/>
    <property type="match status" value="1"/>
</dbReference>
<dbReference type="InterPro" id="IPR002213">
    <property type="entry name" value="UDP_glucos_trans"/>
</dbReference>
<evidence type="ECO:0000256" key="4">
    <source>
        <dbReference type="ARBA" id="ARBA00047475"/>
    </source>
</evidence>
<evidence type="ECO:0000313" key="7">
    <source>
        <dbReference type="Proteomes" id="UP000887565"/>
    </source>
</evidence>
<dbReference type="Pfam" id="PF00201">
    <property type="entry name" value="UDPGT"/>
    <property type="match status" value="1"/>
</dbReference>
<dbReference type="CDD" id="cd03784">
    <property type="entry name" value="GT1_Gtf-like"/>
    <property type="match status" value="1"/>
</dbReference>
<accession>A0A915HXR2</accession>
<dbReference type="EC" id="2.4.1.17" evidence="6"/>
<sequence length="467" mass="53881">MPHPWSYVPALYIPNIDYTHKRFASRLASVWTDLKETISVRYTDHILHQSLSKYHPDISLHALYNKPRLAFKASPMLIDYARPRTRDMIYFGGTCSKKPHSIRDPELKSFIQNNDSDGTIVIAFGHGVRWQTAPEIVKRNFANALNRFTRYRIVWQFDGDSSGLHLGKHIKCMAWIPQEALLLHPNTKLFITHGGIKSTTETICAGVPAVVIPFFAEQIRNAHLMAKSGCGLPLLKSNLTTLNIVNVLKKVLKDESFSINVQKLKSFFIDRPMDFIDEGTFWTEFVIRRKNCEKWLISRANNMPFVKRLMIDTFVVVLLAVMLFLYVLSPAGAPLMTAGATQILFFDVPFAISIQRNDFMNIRKDTIPADHFCHWWRHCSSNCSRRFRRLSSHEKAFRWVLKNLHKFGGKILQFRQFYSSLKKCTIQKFQITVCSDISAQRDTEKSVHFSTTCKSSQENIKKKTIDT</sequence>